<dbReference type="CDD" id="cd00192">
    <property type="entry name" value="PTKc"/>
    <property type="match status" value="1"/>
</dbReference>
<dbReference type="CDD" id="cd10361">
    <property type="entry name" value="SH2_Fps_family"/>
    <property type="match status" value="1"/>
</dbReference>
<comment type="similarity">
    <text evidence="9">Belongs to the protein kinase superfamily. Tyr protein kinase family.</text>
</comment>
<dbReference type="WBParaSite" id="TMUE_1000004640.1">
    <property type="protein sequence ID" value="TMUE_1000004640.1"/>
    <property type="gene ID" value="WBGene00287427"/>
</dbReference>
<dbReference type="InterPro" id="IPR008266">
    <property type="entry name" value="Tyr_kinase_AS"/>
</dbReference>
<evidence type="ECO:0000256" key="8">
    <source>
        <dbReference type="PROSITE-ProRule" id="PRU10141"/>
    </source>
</evidence>
<feature type="region of interest" description="Disordered" evidence="10">
    <location>
        <begin position="1"/>
        <end position="40"/>
    </location>
</feature>
<evidence type="ECO:0000259" key="11">
    <source>
        <dbReference type="PROSITE" id="PS50001"/>
    </source>
</evidence>
<keyword evidence="1 9" id="KW-0808">Transferase</keyword>
<feature type="domain" description="Protein kinase" evidence="12">
    <location>
        <begin position="152"/>
        <end position="421"/>
    </location>
</feature>
<protein>
    <recommendedName>
        <fullName evidence="9">Tyrosine-protein kinase</fullName>
        <ecNumber evidence="9">2.7.10.2</ecNumber>
    </recommendedName>
</protein>
<dbReference type="GO" id="GO:0004715">
    <property type="term" value="F:non-membrane spanning protein tyrosine kinase activity"/>
    <property type="evidence" value="ECO:0007669"/>
    <property type="project" value="UniProtKB-EC"/>
</dbReference>
<dbReference type="InterPro" id="IPR050198">
    <property type="entry name" value="Non-receptor_tyrosine_kinases"/>
</dbReference>
<evidence type="ECO:0000256" key="4">
    <source>
        <dbReference type="ARBA" id="ARBA00022840"/>
    </source>
</evidence>
<dbReference type="PRINTS" id="PR00109">
    <property type="entry name" value="TYRKINASE"/>
</dbReference>
<dbReference type="STRING" id="70415.A0A5S6QC28"/>
<keyword evidence="5 9" id="KW-0829">Tyrosine-protein kinase</keyword>
<dbReference type="Pfam" id="PF07714">
    <property type="entry name" value="PK_Tyr_Ser-Thr"/>
    <property type="match status" value="1"/>
</dbReference>
<accession>A0A5S6QC28</accession>
<evidence type="ECO:0000256" key="5">
    <source>
        <dbReference type="ARBA" id="ARBA00023137"/>
    </source>
</evidence>
<evidence type="ECO:0000256" key="7">
    <source>
        <dbReference type="PROSITE-ProRule" id="PRU00191"/>
    </source>
</evidence>
<keyword evidence="4 8" id="KW-0067">ATP-binding</keyword>
<dbReference type="InterPro" id="IPR001245">
    <property type="entry name" value="Ser-Thr/Tyr_kinase_cat_dom"/>
</dbReference>
<name>A0A5S6QC28_TRIMR</name>
<dbReference type="PROSITE" id="PS50011">
    <property type="entry name" value="PROTEIN_KINASE_DOM"/>
    <property type="match status" value="1"/>
</dbReference>
<dbReference type="PRINTS" id="PR00401">
    <property type="entry name" value="SH2DOMAIN"/>
</dbReference>
<dbReference type="SMART" id="SM00219">
    <property type="entry name" value="TyrKc"/>
    <property type="match status" value="1"/>
</dbReference>
<dbReference type="InterPro" id="IPR035849">
    <property type="entry name" value="Fes/Fps/Fer_SH2"/>
</dbReference>
<evidence type="ECO:0000256" key="2">
    <source>
        <dbReference type="ARBA" id="ARBA00022741"/>
    </source>
</evidence>
<dbReference type="Gene3D" id="1.10.510.10">
    <property type="entry name" value="Transferase(Phosphotransferase) domain 1"/>
    <property type="match status" value="1"/>
</dbReference>
<keyword evidence="2 8" id="KW-0547">Nucleotide-binding</keyword>
<keyword evidence="13" id="KW-1185">Reference proteome</keyword>
<keyword evidence="7" id="KW-0727">SH2 domain</keyword>
<evidence type="ECO:0000256" key="1">
    <source>
        <dbReference type="ARBA" id="ARBA00022679"/>
    </source>
</evidence>
<dbReference type="PROSITE" id="PS00109">
    <property type="entry name" value="PROTEIN_KINASE_TYR"/>
    <property type="match status" value="1"/>
</dbReference>
<dbReference type="SUPFAM" id="SSF55550">
    <property type="entry name" value="SH2 domain"/>
    <property type="match status" value="1"/>
</dbReference>
<feature type="binding site" evidence="8">
    <location>
        <position position="185"/>
    </location>
    <ligand>
        <name>ATP</name>
        <dbReference type="ChEBI" id="CHEBI:30616"/>
    </ligand>
</feature>
<dbReference type="Pfam" id="PF00017">
    <property type="entry name" value="SH2"/>
    <property type="match status" value="1"/>
</dbReference>
<comment type="catalytic activity">
    <reaction evidence="6 9">
        <text>L-tyrosyl-[protein] + ATP = O-phospho-L-tyrosyl-[protein] + ADP + H(+)</text>
        <dbReference type="Rhea" id="RHEA:10596"/>
        <dbReference type="Rhea" id="RHEA-COMP:10136"/>
        <dbReference type="Rhea" id="RHEA-COMP:20101"/>
        <dbReference type="ChEBI" id="CHEBI:15378"/>
        <dbReference type="ChEBI" id="CHEBI:30616"/>
        <dbReference type="ChEBI" id="CHEBI:46858"/>
        <dbReference type="ChEBI" id="CHEBI:61978"/>
        <dbReference type="ChEBI" id="CHEBI:456216"/>
        <dbReference type="EC" id="2.7.10.2"/>
    </reaction>
</comment>
<evidence type="ECO:0000256" key="9">
    <source>
        <dbReference type="RuleBase" id="RU362096"/>
    </source>
</evidence>
<evidence type="ECO:0000259" key="12">
    <source>
        <dbReference type="PROSITE" id="PS50011"/>
    </source>
</evidence>
<dbReference type="PROSITE" id="PS00107">
    <property type="entry name" value="PROTEIN_KINASE_ATP"/>
    <property type="match status" value="1"/>
</dbReference>
<dbReference type="InterPro" id="IPR000980">
    <property type="entry name" value="SH2"/>
</dbReference>
<evidence type="ECO:0000256" key="3">
    <source>
        <dbReference type="ARBA" id="ARBA00022777"/>
    </source>
</evidence>
<keyword evidence="3 9" id="KW-0418">Kinase</keyword>
<dbReference type="InterPro" id="IPR036860">
    <property type="entry name" value="SH2_dom_sf"/>
</dbReference>
<proteinExistence type="inferred from homology"/>
<dbReference type="SUPFAM" id="SSF56112">
    <property type="entry name" value="Protein kinase-like (PK-like)"/>
    <property type="match status" value="1"/>
</dbReference>
<dbReference type="Gene3D" id="3.30.505.10">
    <property type="entry name" value="SH2 domain"/>
    <property type="match status" value="1"/>
</dbReference>
<evidence type="ECO:0000313" key="13">
    <source>
        <dbReference type="Proteomes" id="UP000046395"/>
    </source>
</evidence>
<dbReference type="PROSITE" id="PS50001">
    <property type="entry name" value="SH2"/>
    <property type="match status" value="1"/>
</dbReference>
<dbReference type="PANTHER" id="PTHR24418">
    <property type="entry name" value="TYROSINE-PROTEIN KINASE"/>
    <property type="match status" value="1"/>
</dbReference>
<dbReference type="InterPro" id="IPR000719">
    <property type="entry name" value="Prot_kinase_dom"/>
</dbReference>
<sequence length="428" mass="48888">MSRSKSEPTDSGSSKGRVSNTPPHDTALVNSTDSSASRDTVTQQEYYYGHLPRVDAEVLLRNDGEFLVRQGKRETHSISPFCISVRSMGHCHHIVILKDSKNKYTLEGPSFTTVTELISHYTRTKEPLTRRSDAVIAMPIKRANWIIRNSYITLLKKIGEGTYGEVWKAELKLPKSVYPTLVAIKFLKLGNVPVAEKKMFYEECRRMRLLRHENVVTFKGIALDVEPVKLAMELCDNSMIYHLQNEGPITPLRKTLYCVHIARGMEYLAKENCIHRDLAARNCLLKTGKVKIADLGMARTGSVYKMKEDRCKLLPIKWLPPDTLRTRVYSEKSDVWSFGITMWEIYSDAMPPYNEFLKENDRPDSMVSLVHAIEKGYRMTPPECTPEAIKSIMLACWNLEPSKRPIFKCLRQQLENCYKAMGGDLAKS</sequence>
<feature type="compositionally biased region" description="Polar residues" evidence="10">
    <location>
        <begin position="9"/>
        <end position="40"/>
    </location>
</feature>
<dbReference type="SMART" id="SM00252">
    <property type="entry name" value="SH2"/>
    <property type="match status" value="1"/>
</dbReference>
<reference evidence="14" key="1">
    <citation type="submission" date="2019-12" db="UniProtKB">
        <authorList>
            <consortium name="WormBaseParasite"/>
        </authorList>
    </citation>
    <scope>IDENTIFICATION</scope>
</reference>
<feature type="domain" description="SH2" evidence="11">
    <location>
        <begin position="46"/>
        <end position="140"/>
    </location>
</feature>
<evidence type="ECO:0000313" key="14">
    <source>
        <dbReference type="WBParaSite" id="TMUE_1000004640.1"/>
    </source>
</evidence>
<evidence type="ECO:0000256" key="6">
    <source>
        <dbReference type="ARBA" id="ARBA00051245"/>
    </source>
</evidence>
<dbReference type="InterPro" id="IPR011009">
    <property type="entry name" value="Kinase-like_dom_sf"/>
</dbReference>
<dbReference type="InterPro" id="IPR020635">
    <property type="entry name" value="Tyr_kinase_cat_dom"/>
</dbReference>
<dbReference type="InterPro" id="IPR017441">
    <property type="entry name" value="Protein_kinase_ATP_BS"/>
</dbReference>
<evidence type="ECO:0000256" key="10">
    <source>
        <dbReference type="SAM" id="MobiDB-lite"/>
    </source>
</evidence>
<organism evidence="13 14">
    <name type="scientific">Trichuris muris</name>
    <name type="common">Mouse whipworm</name>
    <dbReference type="NCBI Taxonomy" id="70415"/>
    <lineage>
        <taxon>Eukaryota</taxon>
        <taxon>Metazoa</taxon>
        <taxon>Ecdysozoa</taxon>
        <taxon>Nematoda</taxon>
        <taxon>Enoplea</taxon>
        <taxon>Dorylaimia</taxon>
        <taxon>Trichinellida</taxon>
        <taxon>Trichuridae</taxon>
        <taxon>Trichuris</taxon>
    </lineage>
</organism>
<dbReference type="GO" id="GO:0005524">
    <property type="term" value="F:ATP binding"/>
    <property type="evidence" value="ECO:0007669"/>
    <property type="project" value="UniProtKB-UniRule"/>
</dbReference>
<dbReference type="AlphaFoldDB" id="A0A5S6QC28"/>
<dbReference type="EC" id="2.7.10.2" evidence="9"/>
<dbReference type="Proteomes" id="UP000046395">
    <property type="component" value="Unassembled WGS sequence"/>
</dbReference>